<comment type="caution">
    <text evidence="3">The sequence shown here is derived from an EMBL/GenBank/DDBJ whole genome shotgun (WGS) entry which is preliminary data.</text>
</comment>
<dbReference type="InterPro" id="IPR024078">
    <property type="entry name" value="LmbE-like_dom_sf"/>
</dbReference>
<accession>A0A3P3W2F9</accession>
<sequence length="313" mass="34390">MPGIAHKELTMELIDVMSGALLVTLGIAAFHPEFRRRIVRLNRRGRTLHAILAIVPLAIGLHSLSHAIVPFSPVPSGLGTLLALVALIVTSVLLVTRRIQPADTNRTRRVLVVGAHPDDLELGCGGTLAKLIDEGAEVHAIVMTNGSVGAEGDTRVTEAETAARFLGIASVQVFDEPDTNLHLVENRLMQLIEETIKRVEPDLIFTHSAHDHHQDHESVHRATLRAARGHQSILCFESPSATREFSPSVFVDVSEYTDIKVHAVHEHRDQRRKPYMHANVLLGITAFRGRQARCDHAEGFEPVRLAFSTIGVN</sequence>
<dbReference type="PANTHER" id="PTHR12993">
    <property type="entry name" value="N-ACETYLGLUCOSAMINYL-PHOSPHATIDYLINOSITOL DE-N-ACETYLASE-RELATED"/>
    <property type="match status" value="1"/>
</dbReference>
<name>A0A3P3W2F9_9MICO</name>
<dbReference type="SUPFAM" id="SSF102588">
    <property type="entry name" value="LmbE-like"/>
    <property type="match status" value="1"/>
</dbReference>
<dbReference type="EMBL" id="RQVS01000006">
    <property type="protein sequence ID" value="RRJ87013.1"/>
    <property type="molecule type" value="Genomic_DNA"/>
</dbReference>
<dbReference type="GO" id="GO:0016137">
    <property type="term" value="P:glycoside metabolic process"/>
    <property type="evidence" value="ECO:0007669"/>
    <property type="project" value="UniProtKB-ARBA"/>
</dbReference>
<proteinExistence type="predicted"/>
<keyword evidence="2" id="KW-1133">Transmembrane helix</keyword>
<dbReference type="PANTHER" id="PTHR12993:SF11">
    <property type="entry name" value="N-ACETYLGLUCOSAMINYL-PHOSPHATIDYLINOSITOL DE-N-ACETYLASE"/>
    <property type="match status" value="1"/>
</dbReference>
<feature type="transmembrane region" description="Helical" evidence="2">
    <location>
        <begin position="12"/>
        <end position="30"/>
    </location>
</feature>
<keyword evidence="2" id="KW-0472">Membrane</keyword>
<evidence type="ECO:0000256" key="1">
    <source>
        <dbReference type="ARBA" id="ARBA00022833"/>
    </source>
</evidence>
<evidence type="ECO:0000313" key="3">
    <source>
        <dbReference type="EMBL" id="RRJ87013.1"/>
    </source>
</evidence>
<organism evidence="3 4">
    <name type="scientific">Gulosibacter macacae</name>
    <dbReference type="NCBI Taxonomy" id="2488791"/>
    <lineage>
        <taxon>Bacteria</taxon>
        <taxon>Bacillati</taxon>
        <taxon>Actinomycetota</taxon>
        <taxon>Actinomycetes</taxon>
        <taxon>Micrococcales</taxon>
        <taxon>Microbacteriaceae</taxon>
        <taxon>Gulosibacter</taxon>
    </lineage>
</organism>
<dbReference type="InterPro" id="IPR003737">
    <property type="entry name" value="GlcNAc_PI_deacetylase-related"/>
</dbReference>
<protein>
    <submittedName>
        <fullName evidence="3">PIG-L family deacetylase</fullName>
    </submittedName>
</protein>
<keyword evidence="1" id="KW-0862">Zinc</keyword>
<feature type="transmembrane region" description="Helical" evidence="2">
    <location>
        <begin position="77"/>
        <end position="96"/>
    </location>
</feature>
<reference evidence="3 4" key="1">
    <citation type="submission" date="2018-11" db="EMBL/GenBank/DDBJ databases">
        <title>YIM 102482-1 draft genome.</title>
        <authorList>
            <person name="Li G."/>
            <person name="Jiang Y."/>
        </authorList>
    </citation>
    <scope>NUCLEOTIDE SEQUENCE [LARGE SCALE GENOMIC DNA]</scope>
    <source>
        <strain evidence="3 4">YIM 102482-1</strain>
    </source>
</reference>
<dbReference type="GO" id="GO:0016811">
    <property type="term" value="F:hydrolase activity, acting on carbon-nitrogen (but not peptide) bonds, in linear amides"/>
    <property type="evidence" value="ECO:0007669"/>
    <property type="project" value="TreeGrafter"/>
</dbReference>
<gene>
    <name evidence="3" type="ORF">EG850_06325</name>
</gene>
<feature type="transmembrane region" description="Helical" evidence="2">
    <location>
        <begin position="50"/>
        <end position="71"/>
    </location>
</feature>
<evidence type="ECO:0000313" key="4">
    <source>
        <dbReference type="Proteomes" id="UP000274391"/>
    </source>
</evidence>
<dbReference type="Pfam" id="PF02585">
    <property type="entry name" value="PIG-L"/>
    <property type="match status" value="1"/>
</dbReference>
<keyword evidence="4" id="KW-1185">Reference proteome</keyword>
<dbReference type="OrthoDB" id="3514174at2"/>
<dbReference type="AlphaFoldDB" id="A0A3P3W2F9"/>
<evidence type="ECO:0000256" key="2">
    <source>
        <dbReference type="SAM" id="Phobius"/>
    </source>
</evidence>
<dbReference type="Gene3D" id="3.40.50.10320">
    <property type="entry name" value="LmbE-like"/>
    <property type="match status" value="1"/>
</dbReference>
<dbReference type="Proteomes" id="UP000274391">
    <property type="component" value="Unassembled WGS sequence"/>
</dbReference>
<keyword evidence="2" id="KW-0812">Transmembrane</keyword>